<dbReference type="Gene3D" id="3.30.2310.20">
    <property type="entry name" value="RelE-like"/>
    <property type="match status" value="1"/>
</dbReference>
<evidence type="ECO:0000256" key="1">
    <source>
        <dbReference type="ARBA" id="ARBA00022649"/>
    </source>
</evidence>
<dbReference type="EMBL" id="RXIL01000048">
    <property type="protein sequence ID" value="RZN70923.1"/>
    <property type="molecule type" value="Genomic_DNA"/>
</dbReference>
<protein>
    <submittedName>
        <fullName evidence="2">Type II toxin-antitoxin system mRNA interferase toxin, RelE/StbE family</fullName>
    </submittedName>
</protein>
<organism evidence="2 3">
    <name type="scientific">Candidatus Methanolliviera hydrocarbonicum</name>
    <dbReference type="NCBI Taxonomy" id="2491085"/>
    <lineage>
        <taxon>Archaea</taxon>
        <taxon>Methanobacteriati</taxon>
        <taxon>Methanobacteriota</taxon>
        <taxon>Candidatus Methanoliparia</taxon>
        <taxon>Candidatus Methanoliparales</taxon>
        <taxon>Candidatus Methanollivieraceae</taxon>
        <taxon>Candidatus Methanolliviera</taxon>
    </lineage>
</organism>
<dbReference type="AlphaFoldDB" id="A0A520KXP2"/>
<feature type="non-terminal residue" evidence="2">
    <location>
        <position position="1"/>
    </location>
</feature>
<dbReference type="InterPro" id="IPR007712">
    <property type="entry name" value="RelE/ParE_toxin"/>
</dbReference>
<evidence type="ECO:0000313" key="3">
    <source>
        <dbReference type="Proteomes" id="UP000320766"/>
    </source>
</evidence>
<comment type="caution">
    <text evidence="2">The sequence shown here is derived from an EMBL/GenBank/DDBJ whole genome shotgun (WGS) entry which is preliminary data.</text>
</comment>
<reference evidence="2 3" key="1">
    <citation type="journal article" date="2019" name="Nat. Microbiol.">
        <title>Wide diversity of methane and short-chain alkane metabolisms in uncultured archaea.</title>
        <authorList>
            <person name="Borrel G."/>
            <person name="Adam P.S."/>
            <person name="McKay L.J."/>
            <person name="Chen L.X."/>
            <person name="Sierra-Garcia I.N."/>
            <person name="Sieber C.M."/>
            <person name="Letourneur Q."/>
            <person name="Ghozlane A."/>
            <person name="Andersen G.L."/>
            <person name="Li W.J."/>
            <person name="Hallam S.J."/>
            <person name="Muyzer G."/>
            <person name="de Oliveira V.M."/>
            <person name="Inskeep W.P."/>
            <person name="Banfield J.F."/>
            <person name="Gribaldo S."/>
        </authorList>
    </citation>
    <scope>NUCLEOTIDE SEQUENCE [LARGE SCALE GENOMIC DNA]</scope>
    <source>
        <strain evidence="2">NM1b</strain>
    </source>
</reference>
<accession>A0A520KXP2</accession>
<dbReference type="InterPro" id="IPR035093">
    <property type="entry name" value="RelE/ParE_toxin_dom_sf"/>
</dbReference>
<dbReference type="Pfam" id="PF05016">
    <property type="entry name" value="ParE_toxin"/>
    <property type="match status" value="1"/>
</dbReference>
<evidence type="ECO:0000313" key="2">
    <source>
        <dbReference type="EMBL" id="RZN70923.1"/>
    </source>
</evidence>
<sequence>LGECLKHSIYWRLRIGKYRAIYKIENSKIIVLFIGHRKNVYDDFSKLL</sequence>
<dbReference type="SUPFAM" id="SSF143011">
    <property type="entry name" value="RelE-like"/>
    <property type="match status" value="1"/>
</dbReference>
<dbReference type="Proteomes" id="UP000320766">
    <property type="component" value="Unassembled WGS sequence"/>
</dbReference>
<gene>
    <name evidence="2" type="ORF">EF807_02700</name>
</gene>
<proteinExistence type="predicted"/>
<keyword evidence="1" id="KW-1277">Toxin-antitoxin system</keyword>
<name>A0A520KXP2_9EURY</name>